<protein>
    <recommendedName>
        <fullName evidence="1">DUF6879 domain-containing protein</fullName>
    </recommendedName>
</protein>
<reference evidence="2 3" key="1">
    <citation type="submission" date="2019-03" db="EMBL/GenBank/DDBJ databases">
        <title>Genomic Encyclopedia of Type Strains, Phase IV (KMG-IV): sequencing the most valuable type-strain genomes for metagenomic binning, comparative biology and taxonomic classification.</title>
        <authorList>
            <person name="Goeker M."/>
        </authorList>
    </citation>
    <scope>NUCLEOTIDE SEQUENCE [LARGE SCALE GENOMIC DNA]</scope>
    <source>
        <strain evidence="2 3">DSM 45934</strain>
    </source>
</reference>
<name>A0A4R2JF72_9PSEU</name>
<comment type="caution">
    <text evidence="2">The sequence shown here is derived from an EMBL/GenBank/DDBJ whole genome shotgun (WGS) entry which is preliminary data.</text>
</comment>
<dbReference type="InterPro" id="IPR049244">
    <property type="entry name" value="DUF6879"/>
</dbReference>
<sequence>MTVISGAEMAALFDGYQRTAWRFEAQPVYTMPDERASFTRFLAGEPKPSGHNEDWHLTVRSYVTLGKKIGRVRIVRQPLTDYQRYQLAWGIPGNIDAGEDIRILDVTGGDLGLPTQDFWMFDESIVVHLNFNTDGTFRERDRVDSSNLSTYLAWRDVAMKNSVSFAEYARP</sequence>
<evidence type="ECO:0000313" key="2">
    <source>
        <dbReference type="EMBL" id="TCO56872.1"/>
    </source>
</evidence>
<dbReference type="Proteomes" id="UP000295680">
    <property type="component" value="Unassembled WGS sequence"/>
</dbReference>
<gene>
    <name evidence="2" type="ORF">EV192_106347</name>
</gene>
<accession>A0A4R2JF72</accession>
<evidence type="ECO:0000259" key="1">
    <source>
        <dbReference type="Pfam" id="PF21806"/>
    </source>
</evidence>
<feature type="domain" description="DUF6879" evidence="1">
    <location>
        <begin position="8"/>
        <end position="169"/>
    </location>
</feature>
<dbReference type="Pfam" id="PF21806">
    <property type="entry name" value="DUF6879"/>
    <property type="match status" value="1"/>
</dbReference>
<dbReference type="EMBL" id="SLWS01000006">
    <property type="protein sequence ID" value="TCO56872.1"/>
    <property type="molecule type" value="Genomic_DNA"/>
</dbReference>
<evidence type="ECO:0000313" key="3">
    <source>
        <dbReference type="Proteomes" id="UP000295680"/>
    </source>
</evidence>
<proteinExistence type="predicted"/>
<organism evidence="2 3">
    <name type="scientific">Actinocrispum wychmicini</name>
    <dbReference type="NCBI Taxonomy" id="1213861"/>
    <lineage>
        <taxon>Bacteria</taxon>
        <taxon>Bacillati</taxon>
        <taxon>Actinomycetota</taxon>
        <taxon>Actinomycetes</taxon>
        <taxon>Pseudonocardiales</taxon>
        <taxon>Pseudonocardiaceae</taxon>
        <taxon>Actinocrispum</taxon>
    </lineage>
</organism>
<dbReference type="AlphaFoldDB" id="A0A4R2JF72"/>
<keyword evidence="3" id="KW-1185">Reference proteome</keyword>
<dbReference type="RefSeq" id="WP_207926262.1">
    <property type="nucleotide sequence ID" value="NZ_SLWS01000006.1"/>
</dbReference>